<dbReference type="PANTHER" id="PTHR43214">
    <property type="entry name" value="TWO-COMPONENT RESPONSE REGULATOR"/>
    <property type="match status" value="1"/>
</dbReference>
<feature type="domain" description="HTH luxR-type" evidence="3">
    <location>
        <begin position="145"/>
        <end position="210"/>
    </location>
</feature>
<keyword evidence="6" id="KW-1185">Reference proteome</keyword>
<proteinExistence type="predicted"/>
<dbReference type="InterPro" id="IPR039420">
    <property type="entry name" value="WalR-like"/>
</dbReference>
<dbReference type="PROSITE" id="PS50110">
    <property type="entry name" value="RESPONSE_REGULATORY"/>
    <property type="match status" value="1"/>
</dbReference>
<sequence length="219" mass="25360">MPERAYSVVIADSQYLITESLKKLIAESDKFRLIGVIGCLFELNELLRTESFDLLITDFATMDYNGFDSISEMMRTYPNMGILILTNQVLKHDFNELNQTGIKNIICKTTGKEELFMAMDATIRRRKFYSEEVLEIIMDEPKIKQKNEEIHLTATETEIVKMIAEGMTTKEIAANKNISFHTVMTHRKNIFRKLSVNSSSELIMYAIRAGWIDNIEYYI</sequence>
<dbReference type="EMBL" id="SLWK01000016">
    <property type="protein sequence ID" value="TCO05427.1"/>
    <property type="molecule type" value="Genomic_DNA"/>
</dbReference>
<dbReference type="CDD" id="cd06170">
    <property type="entry name" value="LuxR_C_like"/>
    <property type="match status" value="1"/>
</dbReference>
<dbReference type="SUPFAM" id="SSF52172">
    <property type="entry name" value="CheY-like"/>
    <property type="match status" value="1"/>
</dbReference>
<feature type="domain" description="Response regulatory" evidence="4">
    <location>
        <begin position="7"/>
        <end position="123"/>
    </location>
</feature>
<dbReference type="InterPro" id="IPR016032">
    <property type="entry name" value="Sig_transdc_resp-reg_C-effctor"/>
</dbReference>
<dbReference type="InterPro" id="IPR001789">
    <property type="entry name" value="Sig_transdc_resp-reg_receiver"/>
</dbReference>
<gene>
    <name evidence="5" type="ORF">EV194_11659</name>
</gene>
<reference evidence="5 6" key="1">
    <citation type="submission" date="2019-03" db="EMBL/GenBank/DDBJ databases">
        <title>Genomic Encyclopedia of Type Strains, Phase IV (KMG-IV): sequencing the most valuable type-strain genomes for metagenomic binning, comparative biology and taxonomic classification.</title>
        <authorList>
            <person name="Goeker M."/>
        </authorList>
    </citation>
    <scope>NUCLEOTIDE SEQUENCE [LARGE SCALE GENOMIC DNA]</scope>
    <source>
        <strain evidence="5 6">DSM 24179</strain>
    </source>
</reference>
<dbReference type="PRINTS" id="PR00038">
    <property type="entry name" value="HTHLUXR"/>
</dbReference>
<keyword evidence="1 5" id="KW-0238">DNA-binding</keyword>
<dbReference type="PANTHER" id="PTHR43214:SF43">
    <property type="entry name" value="TWO-COMPONENT RESPONSE REGULATOR"/>
    <property type="match status" value="1"/>
</dbReference>
<dbReference type="InterPro" id="IPR011006">
    <property type="entry name" value="CheY-like_superfamily"/>
</dbReference>
<name>A0A4R2GBP6_9BACT</name>
<dbReference type="PROSITE" id="PS50043">
    <property type="entry name" value="HTH_LUXR_2"/>
    <property type="match status" value="1"/>
</dbReference>
<organism evidence="5 6">
    <name type="scientific">Natronoflexus pectinivorans</name>
    <dbReference type="NCBI Taxonomy" id="682526"/>
    <lineage>
        <taxon>Bacteria</taxon>
        <taxon>Pseudomonadati</taxon>
        <taxon>Bacteroidota</taxon>
        <taxon>Bacteroidia</taxon>
        <taxon>Marinilabiliales</taxon>
        <taxon>Marinilabiliaceae</taxon>
        <taxon>Natronoflexus</taxon>
    </lineage>
</organism>
<comment type="caution">
    <text evidence="5">The sequence shown here is derived from an EMBL/GenBank/DDBJ whole genome shotgun (WGS) entry which is preliminary data.</text>
</comment>
<evidence type="ECO:0000313" key="6">
    <source>
        <dbReference type="Proteomes" id="UP000295221"/>
    </source>
</evidence>
<evidence type="ECO:0000256" key="1">
    <source>
        <dbReference type="ARBA" id="ARBA00023125"/>
    </source>
</evidence>
<dbReference type="GO" id="GO:0000160">
    <property type="term" value="P:phosphorelay signal transduction system"/>
    <property type="evidence" value="ECO:0007669"/>
    <property type="project" value="InterPro"/>
</dbReference>
<keyword evidence="2" id="KW-0597">Phosphoprotein</keyword>
<dbReference type="OrthoDB" id="965844at2"/>
<dbReference type="InterPro" id="IPR000792">
    <property type="entry name" value="Tscrpt_reg_LuxR_C"/>
</dbReference>
<dbReference type="RefSeq" id="WP_132435122.1">
    <property type="nucleotide sequence ID" value="NZ_SLWK01000016.1"/>
</dbReference>
<evidence type="ECO:0000256" key="2">
    <source>
        <dbReference type="PROSITE-ProRule" id="PRU00169"/>
    </source>
</evidence>
<dbReference type="Pfam" id="PF00196">
    <property type="entry name" value="GerE"/>
    <property type="match status" value="1"/>
</dbReference>
<dbReference type="GO" id="GO:0003677">
    <property type="term" value="F:DNA binding"/>
    <property type="evidence" value="ECO:0007669"/>
    <property type="project" value="UniProtKB-KW"/>
</dbReference>
<dbReference type="SUPFAM" id="SSF46894">
    <property type="entry name" value="C-terminal effector domain of the bipartite response regulators"/>
    <property type="match status" value="1"/>
</dbReference>
<dbReference type="Pfam" id="PF00072">
    <property type="entry name" value="Response_reg"/>
    <property type="match status" value="1"/>
</dbReference>
<protein>
    <submittedName>
        <fullName evidence="5">DNA-binding NarL/FixJ family response regulator</fullName>
    </submittedName>
</protein>
<feature type="modified residue" description="4-aspartylphosphate" evidence="2">
    <location>
        <position position="58"/>
    </location>
</feature>
<dbReference type="SMART" id="SM00421">
    <property type="entry name" value="HTH_LUXR"/>
    <property type="match status" value="1"/>
</dbReference>
<evidence type="ECO:0000259" key="4">
    <source>
        <dbReference type="PROSITE" id="PS50110"/>
    </source>
</evidence>
<dbReference type="Proteomes" id="UP000295221">
    <property type="component" value="Unassembled WGS sequence"/>
</dbReference>
<evidence type="ECO:0000259" key="3">
    <source>
        <dbReference type="PROSITE" id="PS50043"/>
    </source>
</evidence>
<evidence type="ECO:0000313" key="5">
    <source>
        <dbReference type="EMBL" id="TCO05427.1"/>
    </source>
</evidence>
<dbReference type="GO" id="GO:0006355">
    <property type="term" value="P:regulation of DNA-templated transcription"/>
    <property type="evidence" value="ECO:0007669"/>
    <property type="project" value="InterPro"/>
</dbReference>
<dbReference type="AlphaFoldDB" id="A0A4R2GBP6"/>
<accession>A0A4R2GBP6</accession>
<dbReference type="Gene3D" id="3.40.50.2300">
    <property type="match status" value="1"/>
</dbReference>